<protein>
    <submittedName>
        <fullName evidence="2">Uncharacterized protein</fullName>
    </submittedName>
</protein>
<keyword evidence="3" id="KW-1185">Reference proteome</keyword>
<accession>A0A918HZ23</accession>
<sequence>MARTVLERFPAGGPRGSWPAEEFAQARREEGLAAEVVMDIEADAFLVIMHQPRTPQPRSPYSGAPEPRVEAAAR</sequence>
<dbReference type="RefSeq" id="WP_189552079.1">
    <property type="nucleotide sequence ID" value="NZ_BMTP01000009.1"/>
</dbReference>
<name>A0A918HZ23_9ACTN</name>
<comment type="caution">
    <text evidence="2">The sequence shown here is derived from an EMBL/GenBank/DDBJ whole genome shotgun (WGS) entry which is preliminary data.</text>
</comment>
<proteinExistence type="predicted"/>
<dbReference type="AlphaFoldDB" id="A0A918HZ23"/>
<evidence type="ECO:0000313" key="3">
    <source>
        <dbReference type="Proteomes" id="UP000636661"/>
    </source>
</evidence>
<feature type="region of interest" description="Disordered" evidence="1">
    <location>
        <begin position="51"/>
        <end position="74"/>
    </location>
</feature>
<organism evidence="2 3">
    <name type="scientific">Streptomyces lavendofoliae</name>
    <dbReference type="NCBI Taxonomy" id="67314"/>
    <lineage>
        <taxon>Bacteria</taxon>
        <taxon>Bacillati</taxon>
        <taxon>Actinomycetota</taxon>
        <taxon>Actinomycetes</taxon>
        <taxon>Kitasatosporales</taxon>
        <taxon>Streptomycetaceae</taxon>
        <taxon>Streptomyces</taxon>
    </lineage>
</organism>
<evidence type="ECO:0000313" key="2">
    <source>
        <dbReference type="EMBL" id="GGU46280.1"/>
    </source>
</evidence>
<reference evidence="2" key="1">
    <citation type="journal article" date="2014" name="Int. J. Syst. Evol. Microbiol.">
        <title>Complete genome sequence of Corynebacterium casei LMG S-19264T (=DSM 44701T), isolated from a smear-ripened cheese.</title>
        <authorList>
            <consortium name="US DOE Joint Genome Institute (JGI-PGF)"/>
            <person name="Walter F."/>
            <person name="Albersmeier A."/>
            <person name="Kalinowski J."/>
            <person name="Ruckert C."/>
        </authorList>
    </citation>
    <scope>NUCLEOTIDE SEQUENCE</scope>
    <source>
        <strain evidence="2">JCM 4391</strain>
    </source>
</reference>
<dbReference type="Proteomes" id="UP000636661">
    <property type="component" value="Unassembled WGS sequence"/>
</dbReference>
<gene>
    <name evidence="2" type="ORF">GCM10010274_38260</name>
</gene>
<dbReference type="EMBL" id="BMTP01000009">
    <property type="protein sequence ID" value="GGU46280.1"/>
    <property type="molecule type" value="Genomic_DNA"/>
</dbReference>
<evidence type="ECO:0000256" key="1">
    <source>
        <dbReference type="SAM" id="MobiDB-lite"/>
    </source>
</evidence>
<reference evidence="2" key="2">
    <citation type="submission" date="2020-09" db="EMBL/GenBank/DDBJ databases">
        <authorList>
            <person name="Sun Q."/>
            <person name="Ohkuma M."/>
        </authorList>
    </citation>
    <scope>NUCLEOTIDE SEQUENCE</scope>
    <source>
        <strain evidence="2">JCM 4391</strain>
    </source>
</reference>